<reference evidence="3" key="1">
    <citation type="submission" date="2012-04" db="EMBL/GenBank/DDBJ databases">
        <title>The Genome Sequence of Loa loa.</title>
        <authorList>
            <consortium name="The Broad Institute Genome Sequencing Platform"/>
            <consortium name="Broad Institute Genome Sequencing Center for Infectious Disease"/>
            <person name="Nutman T.B."/>
            <person name="Fink D.L."/>
            <person name="Russ C."/>
            <person name="Young S."/>
            <person name="Zeng Q."/>
            <person name="Gargeya S."/>
            <person name="Alvarado L."/>
            <person name="Berlin A."/>
            <person name="Chapman S.B."/>
            <person name="Chen Z."/>
            <person name="Freedman E."/>
            <person name="Gellesch M."/>
            <person name="Goldberg J."/>
            <person name="Griggs A."/>
            <person name="Gujja S."/>
            <person name="Heilman E.R."/>
            <person name="Heiman D."/>
            <person name="Howarth C."/>
            <person name="Mehta T."/>
            <person name="Neiman D."/>
            <person name="Pearson M."/>
            <person name="Roberts A."/>
            <person name="Saif S."/>
            <person name="Shea T."/>
            <person name="Shenoy N."/>
            <person name="Sisk P."/>
            <person name="Stolte C."/>
            <person name="Sykes S."/>
            <person name="White J."/>
            <person name="Yandava C."/>
            <person name="Haas B."/>
            <person name="Henn M.R."/>
            <person name="Nusbaum C."/>
            <person name="Birren B."/>
        </authorList>
    </citation>
    <scope>NUCLEOTIDE SEQUENCE [LARGE SCALE GENOMIC DNA]</scope>
</reference>
<feature type="transmembrane region" description="Helical" evidence="1">
    <location>
        <begin position="175"/>
        <end position="191"/>
    </location>
</feature>
<dbReference type="Pfam" id="PF23000">
    <property type="entry name" value="ChitinSynthase_IV_N"/>
    <property type="match status" value="1"/>
</dbReference>
<reference evidence="4" key="2">
    <citation type="submission" date="2016-11" db="UniProtKB">
        <authorList>
            <consortium name="WormBaseParasite"/>
        </authorList>
    </citation>
    <scope>IDENTIFICATION</scope>
</reference>
<dbReference type="Proteomes" id="UP000095285">
    <property type="component" value="Unassembled WGS sequence"/>
</dbReference>
<evidence type="ECO:0000313" key="4">
    <source>
        <dbReference type="WBParaSite" id="EN70_11739"/>
    </source>
</evidence>
<accession>A0A1I7VAX8</accession>
<keyword evidence="1" id="KW-0472">Membrane</keyword>
<dbReference type="STRING" id="7209.A0A1I7VAX8"/>
<dbReference type="InterPro" id="IPR055120">
    <property type="entry name" value="Chs-1/2_IV_N"/>
</dbReference>
<keyword evidence="1" id="KW-0812">Transmembrane</keyword>
<feature type="transmembrane region" description="Helical" evidence="1">
    <location>
        <begin position="145"/>
        <end position="169"/>
    </location>
</feature>
<dbReference type="WBParaSite" id="EN70_11739">
    <property type="protein sequence ID" value="EN70_11739"/>
    <property type="gene ID" value="EN70_11739"/>
</dbReference>
<protein>
    <submittedName>
        <fullName evidence="4">XK-related protein</fullName>
    </submittedName>
</protein>
<keyword evidence="3" id="KW-1185">Reference proteome</keyword>
<feature type="domain" description="Chitin synthase chs-1/2 N-terminal putative transporter" evidence="2">
    <location>
        <begin position="44"/>
        <end position="205"/>
    </location>
</feature>
<evidence type="ECO:0000259" key="2">
    <source>
        <dbReference type="Pfam" id="PF23000"/>
    </source>
</evidence>
<evidence type="ECO:0000313" key="3">
    <source>
        <dbReference type="Proteomes" id="UP000095285"/>
    </source>
</evidence>
<dbReference type="AlphaFoldDB" id="A0A1I7VAX8"/>
<sequence>MAKEYCVTYVGMSFNTLLKWDGFKSRWDVFRSHSHEYHLDNQLAPWMVNTLQSLKFLIFVVSHLFLIFGAAISKLIVILLATSTELKTLESYFEKKCHIGEGKVKNTEVIASAVCTLWLIQNVPDVMAIIQSLYRIYKYPKEREGAALVLFIMECCRSIGMAILFYHIFPSLDPLHCLILSVSAVFIPLYLKIDELIRRSFDPIWRRFSVPLFTVEVWNTENEFNDTTHGINIAHIDFEFNLMDCQTPIFAI</sequence>
<dbReference type="eggNOG" id="KOG2571">
    <property type="taxonomic scope" value="Eukaryota"/>
</dbReference>
<evidence type="ECO:0000256" key="1">
    <source>
        <dbReference type="SAM" id="Phobius"/>
    </source>
</evidence>
<proteinExistence type="predicted"/>
<feature type="transmembrane region" description="Helical" evidence="1">
    <location>
        <begin position="56"/>
        <end position="81"/>
    </location>
</feature>
<organism evidence="3 4">
    <name type="scientific">Loa loa</name>
    <name type="common">Eye worm</name>
    <name type="synonym">Filaria loa</name>
    <dbReference type="NCBI Taxonomy" id="7209"/>
    <lineage>
        <taxon>Eukaryota</taxon>
        <taxon>Metazoa</taxon>
        <taxon>Ecdysozoa</taxon>
        <taxon>Nematoda</taxon>
        <taxon>Chromadorea</taxon>
        <taxon>Rhabditida</taxon>
        <taxon>Spirurina</taxon>
        <taxon>Spiruromorpha</taxon>
        <taxon>Filarioidea</taxon>
        <taxon>Onchocercidae</taxon>
        <taxon>Loa</taxon>
    </lineage>
</organism>
<keyword evidence="1" id="KW-1133">Transmembrane helix</keyword>
<name>A0A1I7VAX8_LOALO</name>